<dbReference type="InterPro" id="IPR027417">
    <property type="entry name" value="P-loop_NTPase"/>
</dbReference>
<protein>
    <recommendedName>
        <fullName evidence="13">ABC transporter domain-containing protein</fullName>
    </recommendedName>
</protein>
<keyword evidence="7" id="KW-0378">Hydrolase</keyword>
<dbReference type="KEGG" id="pti:PHATRDRAFT_41351"/>
<dbReference type="CDD" id="cd03225">
    <property type="entry name" value="ABC_cobalt_CbiO_domain1"/>
    <property type="match status" value="1"/>
</dbReference>
<keyword evidence="15" id="KW-1185">Reference proteome</keyword>
<accession>B7GE00</accession>
<dbReference type="GO" id="GO:0005524">
    <property type="term" value="F:ATP binding"/>
    <property type="evidence" value="ECO:0007669"/>
    <property type="project" value="UniProtKB-KW"/>
</dbReference>
<reference evidence="15" key="2">
    <citation type="submission" date="2008-08" db="EMBL/GenBank/DDBJ databases">
        <authorList>
            <consortium name="Diatom Consortium"/>
            <person name="Grigoriev I."/>
            <person name="Grimwood J."/>
            <person name="Kuo A."/>
            <person name="Otillar R.P."/>
            <person name="Salamov A."/>
            <person name="Detter J.C."/>
            <person name="Lindquist E."/>
            <person name="Shapiro H."/>
            <person name="Lucas S."/>
            <person name="Glavina del Rio T."/>
            <person name="Pitluck S."/>
            <person name="Rokhsar D."/>
            <person name="Bowler C."/>
        </authorList>
    </citation>
    <scope>GENOME REANNOTATION</scope>
    <source>
        <strain evidence="15">CCAP 1055/1</strain>
    </source>
</reference>
<feature type="domain" description="ABC transporter" evidence="13">
    <location>
        <begin position="352"/>
        <end position="574"/>
    </location>
</feature>
<dbReference type="GO" id="GO:0016020">
    <property type="term" value="C:membrane"/>
    <property type="evidence" value="ECO:0007669"/>
    <property type="project" value="InterPro"/>
</dbReference>
<evidence type="ECO:0000313" key="14">
    <source>
        <dbReference type="EMBL" id="EEC43216.1"/>
    </source>
</evidence>
<dbReference type="RefSeq" id="XP_002185347.1">
    <property type="nucleotide sequence ID" value="XM_002185311.1"/>
</dbReference>
<dbReference type="HOGENOM" id="CLU_000604_36_0_1"/>
<dbReference type="GO" id="GO:0000049">
    <property type="term" value="F:tRNA binding"/>
    <property type="evidence" value="ECO:0007669"/>
    <property type="project" value="UniProtKB-KW"/>
</dbReference>
<dbReference type="OMA" id="HDRQFVN"/>
<dbReference type="Pfam" id="PF12848">
    <property type="entry name" value="ABC_tran_Xtn"/>
    <property type="match status" value="1"/>
</dbReference>
<dbReference type="PANTHER" id="PTHR42855">
    <property type="entry name" value="ABC TRANSPORTER ATP-BINDING SUBUNIT"/>
    <property type="match status" value="1"/>
</dbReference>
<name>B7GE00_PHATC</name>
<keyword evidence="8" id="KW-0067">ATP-binding</keyword>
<dbReference type="GO" id="GO:0006417">
    <property type="term" value="P:regulation of translation"/>
    <property type="evidence" value="ECO:0007669"/>
    <property type="project" value="UniProtKB-KW"/>
</dbReference>
<dbReference type="Gene3D" id="3.40.50.300">
    <property type="entry name" value="P-loop containing nucleotide triphosphate hydrolases"/>
    <property type="match status" value="2"/>
</dbReference>
<evidence type="ECO:0000256" key="10">
    <source>
        <dbReference type="ARBA" id="ARBA00022884"/>
    </source>
</evidence>
<dbReference type="Proteomes" id="UP000000759">
    <property type="component" value="Chromosome 29"/>
</dbReference>
<evidence type="ECO:0000313" key="15">
    <source>
        <dbReference type="Proteomes" id="UP000000759"/>
    </source>
</evidence>
<dbReference type="InterPro" id="IPR015856">
    <property type="entry name" value="ABC_transpr_CbiO/EcfA_su"/>
</dbReference>
<dbReference type="InterPro" id="IPR003439">
    <property type="entry name" value="ABC_transporter-like_ATP-bd"/>
</dbReference>
<keyword evidence="6" id="KW-0547">Nucleotide-binding</keyword>
<dbReference type="GO" id="GO:0006412">
    <property type="term" value="P:translation"/>
    <property type="evidence" value="ECO:0007669"/>
    <property type="project" value="UniProtKB-KW"/>
</dbReference>
<evidence type="ECO:0000256" key="8">
    <source>
        <dbReference type="ARBA" id="ARBA00022840"/>
    </source>
</evidence>
<dbReference type="GeneID" id="7199161"/>
<dbReference type="SUPFAM" id="SSF52540">
    <property type="entry name" value="P-loop containing nucleoside triphosphate hydrolases"/>
    <property type="match status" value="2"/>
</dbReference>
<dbReference type="FunFam" id="3.40.50.300:FF:000011">
    <property type="entry name" value="Putative ABC transporter ATP-binding component"/>
    <property type="match status" value="1"/>
</dbReference>
<dbReference type="OrthoDB" id="6500128at2759"/>
<dbReference type="GO" id="GO:0016887">
    <property type="term" value="F:ATP hydrolysis activity"/>
    <property type="evidence" value="ECO:0007669"/>
    <property type="project" value="InterPro"/>
</dbReference>
<keyword evidence="1" id="KW-0813">Transport</keyword>
<evidence type="ECO:0000256" key="6">
    <source>
        <dbReference type="ARBA" id="ARBA00022741"/>
    </source>
</evidence>
<dbReference type="CDD" id="cd03221">
    <property type="entry name" value="ABCF_EF-3"/>
    <property type="match status" value="1"/>
</dbReference>
<gene>
    <name evidence="14" type="ORF">PHATRDRAFT_41351</name>
</gene>
<dbReference type="InterPro" id="IPR051309">
    <property type="entry name" value="ABCF_ATPase"/>
</dbReference>
<evidence type="ECO:0000256" key="7">
    <source>
        <dbReference type="ARBA" id="ARBA00022801"/>
    </source>
</evidence>
<feature type="compositionally biased region" description="Basic and acidic residues" evidence="12">
    <location>
        <begin position="576"/>
        <end position="603"/>
    </location>
</feature>
<evidence type="ECO:0000256" key="4">
    <source>
        <dbReference type="ARBA" id="ARBA00022730"/>
    </source>
</evidence>
<dbReference type="PaxDb" id="2850-Phatr41351"/>
<dbReference type="PROSITE" id="PS50893">
    <property type="entry name" value="ABC_TRANSPORTER_2"/>
    <property type="match status" value="2"/>
</dbReference>
<proteinExistence type="predicted"/>
<keyword evidence="5" id="KW-0677">Repeat</keyword>
<dbReference type="InterPro" id="IPR017871">
    <property type="entry name" value="ABC_transporter-like_CS"/>
</dbReference>
<dbReference type="InterPro" id="IPR032781">
    <property type="entry name" value="ABC_tran_Xtn"/>
</dbReference>
<keyword evidence="10" id="KW-0694">RNA-binding</keyword>
<dbReference type="InParanoid" id="B7GE00"/>
<dbReference type="InterPro" id="IPR003593">
    <property type="entry name" value="AAA+_ATPase"/>
</dbReference>
<evidence type="ECO:0000256" key="5">
    <source>
        <dbReference type="ARBA" id="ARBA00022737"/>
    </source>
</evidence>
<dbReference type="AlphaFoldDB" id="B7GE00"/>
<keyword evidence="3" id="KW-0820">tRNA-binding</keyword>
<feature type="domain" description="ABC transporter" evidence="13">
    <location>
        <begin position="18"/>
        <end position="287"/>
    </location>
</feature>
<feature type="region of interest" description="Disordered" evidence="12">
    <location>
        <begin position="576"/>
        <end position="605"/>
    </location>
</feature>
<evidence type="ECO:0000256" key="1">
    <source>
        <dbReference type="ARBA" id="ARBA00022448"/>
    </source>
</evidence>
<dbReference type="FunFam" id="3.40.50.300:FF:000183">
    <property type="entry name" value="ABC transporter ATP-binding protein yjjK"/>
    <property type="match status" value="1"/>
</dbReference>
<dbReference type="eggNOG" id="KOG0062">
    <property type="taxonomic scope" value="Eukaryota"/>
</dbReference>
<evidence type="ECO:0000256" key="11">
    <source>
        <dbReference type="ARBA" id="ARBA00022917"/>
    </source>
</evidence>
<keyword evidence="11" id="KW-0648">Protein biosynthesis</keyword>
<dbReference type="PROSITE" id="PS00211">
    <property type="entry name" value="ABC_TRANSPORTER_1"/>
    <property type="match status" value="2"/>
</dbReference>
<keyword evidence="4" id="KW-0699">rRNA-binding</keyword>
<dbReference type="STRING" id="556484.B7GE00"/>
<dbReference type="EMBL" id="CM000631">
    <property type="protein sequence ID" value="EEC43216.1"/>
    <property type="molecule type" value="Genomic_DNA"/>
</dbReference>
<dbReference type="Pfam" id="PF00005">
    <property type="entry name" value="ABC_tran"/>
    <property type="match status" value="2"/>
</dbReference>
<evidence type="ECO:0000259" key="13">
    <source>
        <dbReference type="PROSITE" id="PS50893"/>
    </source>
</evidence>
<dbReference type="GO" id="GO:0055085">
    <property type="term" value="P:transmembrane transport"/>
    <property type="evidence" value="ECO:0007669"/>
    <property type="project" value="InterPro"/>
</dbReference>
<evidence type="ECO:0000256" key="12">
    <source>
        <dbReference type="SAM" id="MobiDB-lite"/>
    </source>
</evidence>
<dbReference type="PANTHER" id="PTHR42855:SF1">
    <property type="entry name" value="ABC TRANSPORTER DOMAIN-CONTAINING PROTEIN"/>
    <property type="match status" value="1"/>
</dbReference>
<organism evidence="14 15">
    <name type="scientific">Phaeodactylum tricornutum (strain CCAP 1055/1)</name>
    <dbReference type="NCBI Taxonomy" id="556484"/>
    <lineage>
        <taxon>Eukaryota</taxon>
        <taxon>Sar</taxon>
        <taxon>Stramenopiles</taxon>
        <taxon>Ochrophyta</taxon>
        <taxon>Bacillariophyta</taxon>
        <taxon>Bacillariophyceae</taxon>
        <taxon>Bacillariophycidae</taxon>
        <taxon>Naviculales</taxon>
        <taxon>Phaeodactylaceae</taxon>
        <taxon>Phaeodactylum</taxon>
    </lineage>
</organism>
<dbReference type="GO" id="GO:0019843">
    <property type="term" value="F:rRNA binding"/>
    <property type="evidence" value="ECO:0007669"/>
    <property type="project" value="UniProtKB-KW"/>
</dbReference>
<reference evidence="14 15" key="1">
    <citation type="journal article" date="2008" name="Nature">
        <title>The Phaeodactylum genome reveals the evolutionary history of diatom genomes.</title>
        <authorList>
            <person name="Bowler C."/>
            <person name="Allen A.E."/>
            <person name="Badger J.H."/>
            <person name="Grimwood J."/>
            <person name="Jabbari K."/>
            <person name="Kuo A."/>
            <person name="Maheswari U."/>
            <person name="Martens C."/>
            <person name="Maumus F."/>
            <person name="Otillar R.P."/>
            <person name="Rayko E."/>
            <person name="Salamov A."/>
            <person name="Vandepoele K."/>
            <person name="Beszteri B."/>
            <person name="Gruber A."/>
            <person name="Heijde M."/>
            <person name="Katinka M."/>
            <person name="Mock T."/>
            <person name="Valentin K."/>
            <person name="Verret F."/>
            <person name="Berges J.A."/>
            <person name="Brownlee C."/>
            <person name="Cadoret J.P."/>
            <person name="Chiovitti A."/>
            <person name="Choi C.J."/>
            <person name="Coesel S."/>
            <person name="De Martino A."/>
            <person name="Detter J.C."/>
            <person name="Durkin C."/>
            <person name="Falciatore A."/>
            <person name="Fournet J."/>
            <person name="Haruta M."/>
            <person name="Huysman M.J."/>
            <person name="Jenkins B.D."/>
            <person name="Jiroutova K."/>
            <person name="Jorgensen R.E."/>
            <person name="Joubert Y."/>
            <person name="Kaplan A."/>
            <person name="Kroger N."/>
            <person name="Kroth P.G."/>
            <person name="La Roche J."/>
            <person name="Lindquist E."/>
            <person name="Lommer M."/>
            <person name="Martin-Jezequel V."/>
            <person name="Lopez P.J."/>
            <person name="Lucas S."/>
            <person name="Mangogna M."/>
            <person name="McGinnis K."/>
            <person name="Medlin L.K."/>
            <person name="Montsant A."/>
            <person name="Oudot-Le Secq M.P."/>
            <person name="Napoli C."/>
            <person name="Obornik M."/>
            <person name="Parker M.S."/>
            <person name="Petit J.L."/>
            <person name="Porcel B.M."/>
            <person name="Poulsen N."/>
            <person name="Robison M."/>
            <person name="Rychlewski L."/>
            <person name="Rynearson T.A."/>
            <person name="Schmutz J."/>
            <person name="Shapiro H."/>
            <person name="Siaut M."/>
            <person name="Stanley M."/>
            <person name="Sussman M.R."/>
            <person name="Taylor A.R."/>
            <person name="Vardi A."/>
            <person name="von Dassow P."/>
            <person name="Vyverman W."/>
            <person name="Willis A."/>
            <person name="Wyrwicz L.S."/>
            <person name="Rokhsar D.S."/>
            <person name="Weissenbach J."/>
            <person name="Armbrust E.V."/>
            <person name="Green B.R."/>
            <person name="Van de Peer Y."/>
            <person name="Grigoriev I.V."/>
        </authorList>
    </citation>
    <scope>NUCLEOTIDE SEQUENCE [LARGE SCALE GENOMIC DNA]</scope>
    <source>
        <strain evidence="14 15">CCAP 1055/1</strain>
    </source>
</reference>
<keyword evidence="2" id="KW-0963">Cytoplasm</keyword>
<dbReference type="SMART" id="SM00382">
    <property type="entry name" value="AAA"/>
    <property type="match status" value="2"/>
</dbReference>
<evidence type="ECO:0000256" key="3">
    <source>
        <dbReference type="ARBA" id="ARBA00022555"/>
    </source>
</evidence>
<sequence>MSSTSNTATTTVALPPALSLESLSCSHNGGETWQLRDVSYVLPRGAKVALVGRNGTGKSTLLRILASRACADAADEAQNIKYTGQVVTPRDVKVAYVEQEPHLSMDLNVADALLGFRGDGTVETSSAKNKYAAVRKYRLAVQEAEVKPEAFAQACAAMDALEGWNVWTKAEEVATKLRVRHLQDQPLAKLSGGERKRVALAAALVQEPDVLLLDEPTNFLSLAGVQWLSDLLLGDKKLTILMVTHDRAFLDEVCDRILELDQGSVYEYVGSYADYLEGKQERLAVEDAAYQSAKAKYAVELDWMRRQPQARQTKAKARIDAFYKLEQATKPRPRDPTLNLASESRRIGGKIISMRNVSLKFGDRTMLKDFSYDFCKGDRICLSGGNGIGKTTFLRVLTGEQPADAGDIDIGDTIVLGVYEQNGIEIEDPEQTVLEFAVEQARARDGASADEGPDDARRLLRQFEFPQARWAERISVLSGGEKRRLQMLSVFSQRPNVLIMDEPSVDCDLDTLTALEKYLQEFDGVLLIVSHDRAFADKVTDHLFVFEGHGEIKDFQGSLSEYATTLIELENDRIAEGSRGQADTEEKKGAYKEDKAKRNEQRNQVRRAKKDMVNVEKAIEKLKETAASYEKEIDVCSGEGWTILADLTDKLNKVNEEIDEKEMRWMELGELVEESEVEA</sequence>
<evidence type="ECO:0000256" key="2">
    <source>
        <dbReference type="ARBA" id="ARBA00022490"/>
    </source>
</evidence>
<keyword evidence="9" id="KW-0810">Translation regulation</keyword>
<evidence type="ECO:0000256" key="9">
    <source>
        <dbReference type="ARBA" id="ARBA00022845"/>
    </source>
</evidence>